<proteinExistence type="inferred from homology"/>
<evidence type="ECO:0000256" key="5">
    <source>
        <dbReference type="ARBA" id="ARBA00022502"/>
    </source>
</evidence>
<name>A0A098VYM4_9MICR</name>
<dbReference type="HOGENOM" id="CLU_024220_3_1_1"/>
<feature type="transmembrane region" description="Helical" evidence="13">
    <location>
        <begin position="370"/>
        <end position="390"/>
    </location>
</feature>
<keyword evidence="9 13" id="KW-0256">Endoplasmic reticulum</keyword>
<keyword evidence="15" id="KW-1185">Reference proteome</keyword>
<dbReference type="Proteomes" id="UP000029725">
    <property type="component" value="Unassembled WGS sequence"/>
</dbReference>
<organism evidence="14 15">
    <name type="scientific">Mitosporidium daphniae</name>
    <dbReference type="NCBI Taxonomy" id="1485682"/>
    <lineage>
        <taxon>Eukaryota</taxon>
        <taxon>Fungi</taxon>
        <taxon>Fungi incertae sedis</taxon>
        <taxon>Microsporidia</taxon>
        <taxon>Mitosporidium</taxon>
    </lineage>
</organism>
<evidence type="ECO:0000256" key="2">
    <source>
        <dbReference type="ARBA" id="ARBA00004687"/>
    </source>
</evidence>
<dbReference type="GO" id="GO:0004376">
    <property type="term" value="F:GPI mannosyltransferase activity"/>
    <property type="evidence" value="ECO:0007669"/>
    <property type="project" value="InterPro"/>
</dbReference>
<keyword evidence="7 13" id="KW-0808">Transferase</keyword>
<evidence type="ECO:0000256" key="6">
    <source>
        <dbReference type="ARBA" id="ARBA00022676"/>
    </source>
</evidence>
<dbReference type="PANTHER" id="PTHR12886:SF0">
    <property type="entry name" value="GPI MANNOSYLTRANSFERASE 1"/>
    <property type="match status" value="1"/>
</dbReference>
<gene>
    <name evidence="14" type="ORF">DI09_12p90</name>
</gene>
<comment type="pathway">
    <text evidence="2 13">Glycolipid biosynthesis; glycosylphosphatidylinositol-anchor biosynthesis.</text>
</comment>
<evidence type="ECO:0000256" key="11">
    <source>
        <dbReference type="ARBA" id="ARBA00023136"/>
    </source>
</evidence>
<dbReference type="GO" id="GO:0006506">
    <property type="term" value="P:GPI anchor biosynthetic process"/>
    <property type="evidence" value="ECO:0007669"/>
    <property type="project" value="UniProtKB-UniPathway"/>
</dbReference>
<feature type="transmembrane region" description="Helical" evidence="13">
    <location>
        <begin position="5"/>
        <end position="26"/>
    </location>
</feature>
<keyword evidence="11 13" id="KW-0472">Membrane</keyword>
<comment type="similarity">
    <text evidence="3 13">Belongs to the PIGM family.</text>
</comment>
<protein>
    <recommendedName>
        <fullName evidence="4 13">GPI mannosyltransferase 1</fullName>
        <ecNumber evidence="13">2.4.1.-</ecNumber>
    </recommendedName>
    <alternativeName>
        <fullName evidence="13">GPI mannosyltransferase I</fullName>
    </alternativeName>
</protein>
<evidence type="ECO:0000256" key="4">
    <source>
        <dbReference type="ARBA" id="ARBA00013797"/>
    </source>
</evidence>
<dbReference type="RefSeq" id="XP_013239313.1">
    <property type="nucleotide sequence ID" value="XM_013383859.1"/>
</dbReference>
<keyword evidence="10 13" id="KW-1133">Transmembrane helix</keyword>
<feature type="transmembrane region" description="Helical" evidence="13">
    <location>
        <begin position="197"/>
        <end position="223"/>
    </location>
</feature>
<keyword evidence="8 13" id="KW-0812">Transmembrane</keyword>
<evidence type="ECO:0000313" key="14">
    <source>
        <dbReference type="EMBL" id="KGG52841.1"/>
    </source>
</evidence>
<keyword evidence="6 13" id="KW-0328">Glycosyltransferase</keyword>
<dbReference type="GeneID" id="25258281"/>
<dbReference type="OrthoDB" id="1741594at2759"/>
<evidence type="ECO:0000256" key="3">
    <source>
        <dbReference type="ARBA" id="ARBA00011071"/>
    </source>
</evidence>
<dbReference type="GO" id="GO:1990529">
    <property type="term" value="C:glycosylphosphatidylinositol-mannosyltransferase I complex"/>
    <property type="evidence" value="ECO:0007669"/>
    <property type="project" value="TreeGrafter"/>
</dbReference>
<dbReference type="GO" id="GO:0005789">
    <property type="term" value="C:endoplasmic reticulum membrane"/>
    <property type="evidence" value="ECO:0007669"/>
    <property type="project" value="UniProtKB-SubCell"/>
</dbReference>
<reference evidence="14 15" key="1">
    <citation type="submission" date="2014-04" db="EMBL/GenBank/DDBJ databases">
        <title>A new species of microsporidia sheds light on the evolution of extreme parasitism.</title>
        <authorList>
            <person name="Haag K.L."/>
            <person name="James T.Y."/>
            <person name="Larsson R."/>
            <person name="Schaer T.M."/>
            <person name="Refardt D."/>
            <person name="Pombert J.-F."/>
            <person name="Ebert D."/>
        </authorList>
    </citation>
    <scope>NUCLEOTIDE SEQUENCE [LARGE SCALE GENOMIC DNA]</scope>
    <source>
        <strain evidence="14 15">UGP3</strain>
        <tissue evidence="14">Spores</tissue>
    </source>
</reference>
<evidence type="ECO:0000256" key="9">
    <source>
        <dbReference type="ARBA" id="ARBA00022824"/>
    </source>
</evidence>
<evidence type="ECO:0000313" key="15">
    <source>
        <dbReference type="Proteomes" id="UP000029725"/>
    </source>
</evidence>
<dbReference type="VEuPathDB" id="MicrosporidiaDB:DI09_12p90"/>
<dbReference type="GO" id="GO:0051751">
    <property type="term" value="F:alpha-1,4-mannosyltransferase activity"/>
    <property type="evidence" value="ECO:0007669"/>
    <property type="project" value="InterPro"/>
</dbReference>
<comment type="function">
    <text evidence="12 13">Mannosyltransferase involved in glycosylphosphatidylinositol-anchor biosynthesis. Transfers the first alpha-1,4-mannose to GlcN-acyl-PI during GPI precursor assembly. Required for cell wall integrity.</text>
</comment>
<accession>A0A098VYM4</accession>
<dbReference type="UniPathway" id="UPA00196"/>
<evidence type="ECO:0000256" key="8">
    <source>
        <dbReference type="ARBA" id="ARBA00022692"/>
    </source>
</evidence>
<comment type="subcellular location">
    <subcellularLocation>
        <location evidence="1 13">Endoplasmic reticulum membrane</location>
        <topology evidence="1 13">Multi-pass membrane protein</topology>
    </subcellularLocation>
</comment>
<keyword evidence="5 13" id="KW-0337">GPI-anchor biosynthesis</keyword>
<dbReference type="PANTHER" id="PTHR12886">
    <property type="entry name" value="PIG-M MANNOSYLTRANSFERASE"/>
    <property type="match status" value="1"/>
</dbReference>
<dbReference type="EMBL" id="JMKJ01000033">
    <property type="protein sequence ID" value="KGG52841.1"/>
    <property type="molecule type" value="Genomic_DNA"/>
</dbReference>
<dbReference type="EC" id="2.4.1.-" evidence="13"/>
<feature type="transmembrane region" description="Helical" evidence="13">
    <location>
        <begin position="243"/>
        <end position="260"/>
    </location>
</feature>
<evidence type="ECO:0000256" key="7">
    <source>
        <dbReference type="ARBA" id="ARBA00022679"/>
    </source>
</evidence>
<dbReference type="AlphaFoldDB" id="A0A098VYM4"/>
<feature type="transmembrane region" description="Helical" evidence="13">
    <location>
        <begin position="339"/>
        <end position="358"/>
    </location>
</feature>
<evidence type="ECO:0000256" key="12">
    <source>
        <dbReference type="ARBA" id="ARBA00025399"/>
    </source>
</evidence>
<comment type="caution">
    <text evidence="14">The sequence shown here is derived from an EMBL/GenBank/DDBJ whole genome shotgun (WGS) entry which is preliminary data.</text>
</comment>
<feature type="transmembrane region" description="Helical" evidence="13">
    <location>
        <begin position="122"/>
        <end position="149"/>
    </location>
</feature>
<dbReference type="Pfam" id="PF05007">
    <property type="entry name" value="Mannosyl_trans"/>
    <property type="match status" value="1"/>
</dbReference>
<sequence>MSFSIWPICFIALLVRIAVSVFSLWYDSTHTISFTDIDYFVLHDAAGYVFHGNQSPYTRETYRYTPFLAYLLLSNFYFDSLLVGKLLFSVFDVGTGILLYFIQINRAIPAASAIKWTSIFWLFNPFVIAITCRGNAESIICFFILLFFYFHSVGKTTISAILYGLCVHLKIFPILFSVPILANFYHKEKNAKNRILSILPVSGVVFAMISGGMFFVLLIAFYLTYGFDFLYETYLYHLSRKDHRHNMSIYFYYFYLLPHIRLSEHVLLGNFLNLACFVPQFFLTLLIGFVFCDDLAYAFFLVTYCFVSFNKVCTSQYFVWYILFLPLAVHSISIEFKKILALCLLWVFSQAIWLYNAYRLEFLGENAHLDVFLCSCLFFISNIAILAALIEAYNPHSEIIEGGVKED</sequence>
<evidence type="ECO:0000256" key="10">
    <source>
        <dbReference type="ARBA" id="ARBA00022989"/>
    </source>
</evidence>
<evidence type="ECO:0000256" key="1">
    <source>
        <dbReference type="ARBA" id="ARBA00004477"/>
    </source>
</evidence>
<dbReference type="InterPro" id="IPR007704">
    <property type="entry name" value="PIG-M"/>
</dbReference>
<feature type="transmembrane region" description="Helical" evidence="13">
    <location>
        <begin position="161"/>
        <end position="185"/>
    </location>
</feature>
<evidence type="ECO:0000256" key="13">
    <source>
        <dbReference type="RuleBase" id="RU365064"/>
    </source>
</evidence>